<comment type="caution">
    <text evidence="3">The sequence shown here is derived from an EMBL/GenBank/DDBJ whole genome shotgun (WGS) entry which is preliminary data.</text>
</comment>
<proteinExistence type="predicted"/>
<keyword evidence="1" id="KW-0378">Hydrolase</keyword>
<name>A0AAD8DKP6_MYTSE</name>
<evidence type="ECO:0000256" key="1">
    <source>
        <dbReference type="ARBA" id="ARBA00022801"/>
    </source>
</evidence>
<reference evidence="3" key="1">
    <citation type="submission" date="2023-03" db="EMBL/GenBank/DDBJ databases">
        <title>Chromosome-level genomes of two armyworms, Mythimna separata and Mythimna loreyi, provide insights into the biosynthesis and reception of sex pheromones.</title>
        <authorList>
            <person name="Zhao H."/>
        </authorList>
    </citation>
    <scope>NUCLEOTIDE SEQUENCE</scope>
    <source>
        <strain evidence="3">BeijingLab</strain>
        <tissue evidence="3">Pupa</tissue>
    </source>
</reference>
<evidence type="ECO:0000313" key="3">
    <source>
        <dbReference type="EMBL" id="KAJ8704739.1"/>
    </source>
</evidence>
<dbReference type="InterPro" id="IPR001995">
    <property type="entry name" value="Peptidase_A2_cat"/>
</dbReference>
<gene>
    <name evidence="3" type="ORF">PYW07_011927</name>
</gene>
<dbReference type="PROSITE" id="PS50175">
    <property type="entry name" value="ASP_PROT_RETROV"/>
    <property type="match status" value="1"/>
</dbReference>
<dbReference type="GO" id="GO:0004190">
    <property type="term" value="F:aspartic-type endopeptidase activity"/>
    <property type="evidence" value="ECO:0007669"/>
    <property type="project" value="InterPro"/>
</dbReference>
<dbReference type="PROSITE" id="PS00141">
    <property type="entry name" value="ASP_PROTEASE"/>
    <property type="match status" value="1"/>
</dbReference>
<dbReference type="PANTHER" id="PTHR47331:SF5">
    <property type="entry name" value="RIBONUCLEASE H"/>
    <property type="match status" value="1"/>
</dbReference>
<keyword evidence="4" id="KW-1185">Reference proteome</keyword>
<protein>
    <recommendedName>
        <fullName evidence="2">Peptidase A2 domain-containing protein</fullName>
    </recommendedName>
</protein>
<evidence type="ECO:0000313" key="4">
    <source>
        <dbReference type="Proteomes" id="UP001231518"/>
    </source>
</evidence>
<dbReference type="AlphaFoldDB" id="A0AAD8DKP6"/>
<dbReference type="InterPro" id="IPR021109">
    <property type="entry name" value="Peptidase_aspartic_dom_sf"/>
</dbReference>
<feature type="domain" description="Peptidase A2" evidence="2">
    <location>
        <begin position="463"/>
        <end position="499"/>
    </location>
</feature>
<accession>A0AAD8DKP6</accession>
<dbReference type="PANTHER" id="PTHR47331">
    <property type="entry name" value="PHD-TYPE DOMAIN-CONTAINING PROTEIN"/>
    <property type="match status" value="1"/>
</dbReference>
<dbReference type="InterPro" id="IPR005312">
    <property type="entry name" value="DUF1759"/>
</dbReference>
<dbReference type="EMBL" id="JARGEI010000031">
    <property type="protein sequence ID" value="KAJ8704739.1"/>
    <property type="molecule type" value="Genomic_DNA"/>
</dbReference>
<evidence type="ECO:0000259" key="2">
    <source>
        <dbReference type="PROSITE" id="PS50175"/>
    </source>
</evidence>
<organism evidence="3 4">
    <name type="scientific">Mythimna separata</name>
    <name type="common">Oriental armyworm</name>
    <name type="synonym">Pseudaletia separata</name>
    <dbReference type="NCBI Taxonomy" id="271217"/>
    <lineage>
        <taxon>Eukaryota</taxon>
        <taxon>Metazoa</taxon>
        <taxon>Ecdysozoa</taxon>
        <taxon>Arthropoda</taxon>
        <taxon>Hexapoda</taxon>
        <taxon>Insecta</taxon>
        <taxon>Pterygota</taxon>
        <taxon>Neoptera</taxon>
        <taxon>Endopterygota</taxon>
        <taxon>Lepidoptera</taxon>
        <taxon>Glossata</taxon>
        <taxon>Ditrysia</taxon>
        <taxon>Noctuoidea</taxon>
        <taxon>Noctuidae</taxon>
        <taxon>Noctuinae</taxon>
        <taxon>Hadenini</taxon>
        <taxon>Mythimna</taxon>
    </lineage>
</organism>
<dbReference type="Gene3D" id="2.40.70.10">
    <property type="entry name" value="Acid Proteases"/>
    <property type="match status" value="1"/>
</dbReference>
<dbReference type="GO" id="GO:0006508">
    <property type="term" value="P:proteolysis"/>
    <property type="evidence" value="ECO:0007669"/>
    <property type="project" value="InterPro"/>
</dbReference>
<dbReference type="Pfam" id="PF03564">
    <property type="entry name" value="DUF1759"/>
    <property type="match status" value="1"/>
</dbReference>
<dbReference type="InterPro" id="IPR001969">
    <property type="entry name" value="Aspartic_peptidase_AS"/>
</dbReference>
<sequence>MSEPLKLKELISKRGSIRGRVTKFKSNLDSLTSLESISELEISKLALKLSKIEALFIEFDEVQNLIEINNTEIQSSELITRDLIENDFYHCIALAQNLIKKNSIIQEDENNSQNKSVATCHHNDHSCNALGFKLPVIKIPNFDGTYFKWLEFKETFVSLVHNNGKIESIHKFHYLQSYLDGEAARVIANLEVSHKNYSEAWKLLCERYDNKRQLINNHLKSLFNFDSVQENDKSLRYIIDHVTKNLRALNSLGLPTDQWDVLVIYIIAGKLNSSTYLKWEEHRNSLSGIPSLSDFFSFLKCRADVLETVYRHKRDNQDSKQKQLSSYQNKHNSSKTLAAIPNEANTSTPKTPVLCVSCLFCKNNHRIYECPSFKSSSIEDRLAFVSSNKLCENCLRSGHIAKRCRLSATCRYCKLRHNSLLHKSEETETLNSVTMSSMCSSEVLLCTALVKVTNPASNETMIVRALLDSGSQSTIITQAVKRHLNLIPQPSDTTIVGIGNTKLNINTERCILRIHSETSSFNVTATYLNHISI</sequence>
<dbReference type="CDD" id="cd00303">
    <property type="entry name" value="retropepsin_like"/>
    <property type="match status" value="1"/>
</dbReference>
<dbReference type="SUPFAM" id="SSF50630">
    <property type="entry name" value="Acid proteases"/>
    <property type="match status" value="1"/>
</dbReference>
<dbReference type="Proteomes" id="UP001231518">
    <property type="component" value="Chromosome 29"/>
</dbReference>